<dbReference type="SMART" id="SM00829">
    <property type="entry name" value="PKS_ER"/>
    <property type="match status" value="1"/>
</dbReference>
<dbReference type="GO" id="GO:0035925">
    <property type="term" value="F:mRNA 3'-UTR AU-rich region binding"/>
    <property type="evidence" value="ECO:0007669"/>
    <property type="project" value="TreeGrafter"/>
</dbReference>
<dbReference type="CDD" id="cd05286">
    <property type="entry name" value="QOR2"/>
    <property type="match status" value="1"/>
</dbReference>
<reference evidence="4 5" key="1">
    <citation type="submission" date="2018-10" db="EMBL/GenBank/DDBJ databases">
        <title>Notoacmeibacter sp. M2BS9Y-3-1, whole genome shotgun sequence.</title>
        <authorList>
            <person name="Tuo L."/>
        </authorList>
    </citation>
    <scope>NUCLEOTIDE SEQUENCE [LARGE SCALE GENOMIC DNA]</scope>
    <source>
        <strain evidence="4 5">M2BS9Y-3-1</strain>
    </source>
</reference>
<dbReference type="NCBIfam" id="NF008024">
    <property type="entry name" value="PRK10754.1"/>
    <property type="match status" value="1"/>
</dbReference>
<dbReference type="EMBL" id="RCWN01000001">
    <property type="protein sequence ID" value="RLQ87860.1"/>
    <property type="molecule type" value="Genomic_DNA"/>
</dbReference>
<keyword evidence="1" id="KW-0521">NADP</keyword>
<proteinExistence type="predicted"/>
<evidence type="ECO:0000256" key="1">
    <source>
        <dbReference type="ARBA" id="ARBA00022857"/>
    </source>
</evidence>
<name>A0A3L7JBK0_9HYPH</name>
<comment type="caution">
    <text evidence="4">The sequence shown here is derived from an EMBL/GenBank/DDBJ whole genome shotgun (WGS) entry which is preliminary data.</text>
</comment>
<dbReference type="Proteomes" id="UP000281094">
    <property type="component" value="Unassembled WGS sequence"/>
</dbReference>
<dbReference type="InterPro" id="IPR013149">
    <property type="entry name" value="ADH-like_C"/>
</dbReference>
<dbReference type="GO" id="GO:0070402">
    <property type="term" value="F:NADPH binding"/>
    <property type="evidence" value="ECO:0007669"/>
    <property type="project" value="TreeGrafter"/>
</dbReference>
<dbReference type="AlphaFoldDB" id="A0A3L7JBK0"/>
<evidence type="ECO:0000313" key="4">
    <source>
        <dbReference type="EMBL" id="RLQ87860.1"/>
    </source>
</evidence>
<dbReference type="InterPro" id="IPR020843">
    <property type="entry name" value="ER"/>
</dbReference>
<dbReference type="Gene3D" id="3.40.50.720">
    <property type="entry name" value="NAD(P)-binding Rossmann-like Domain"/>
    <property type="match status" value="1"/>
</dbReference>
<keyword evidence="2" id="KW-0560">Oxidoreductase</keyword>
<dbReference type="RefSeq" id="WP_121644823.1">
    <property type="nucleotide sequence ID" value="NZ_RCWN01000001.1"/>
</dbReference>
<dbReference type="Pfam" id="PF00107">
    <property type="entry name" value="ADH_zinc_N"/>
    <property type="match status" value="1"/>
</dbReference>
<dbReference type="SUPFAM" id="SSF51735">
    <property type="entry name" value="NAD(P)-binding Rossmann-fold domains"/>
    <property type="match status" value="1"/>
</dbReference>
<dbReference type="SUPFAM" id="SSF50129">
    <property type="entry name" value="GroES-like"/>
    <property type="match status" value="1"/>
</dbReference>
<evidence type="ECO:0000256" key="2">
    <source>
        <dbReference type="ARBA" id="ARBA00023002"/>
    </source>
</evidence>
<feature type="domain" description="Enoyl reductase (ER)" evidence="3">
    <location>
        <begin position="12"/>
        <end position="321"/>
    </location>
</feature>
<dbReference type="InterPro" id="IPR036291">
    <property type="entry name" value="NAD(P)-bd_dom_sf"/>
</dbReference>
<dbReference type="InterPro" id="IPR047618">
    <property type="entry name" value="QOR-like"/>
</dbReference>
<dbReference type="PANTHER" id="PTHR48106:SF13">
    <property type="entry name" value="QUINONE OXIDOREDUCTASE-RELATED"/>
    <property type="match status" value="1"/>
</dbReference>
<gene>
    <name evidence="4" type="ORF">D8780_06210</name>
</gene>
<dbReference type="InterPro" id="IPR013154">
    <property type="entry name" value="ADH-like_N"/>
</dbReference>
<evidence type="ECO:0000313" key="5">
    <source>
        <dbReference type="Proteomes" id="UP000281094"/>
    </source>
</evidence>
<protein>
    <submittedName>
        <fullName evidence="4">Quinone oxidoreductase</fullName>
    </submittedName>
</protein>
<dbReference type="GO" id="GO:0005829">
    <property type="term" value="C:cytosol"/>
    <property type="evidence" value="ECO:0007669"/>
    <property type="project" value="TreeGrafter"/>
</dbReference>
<keyword evidence="5" id="KW-1185">Reference proteome</keyword>
<dbReference type="PANTHER" id="PTHR48106">
    <property type="entry name" value="QUINONE OXIDOREDUCTASE PIG3-RELATED"/>
    <property type="match status" value="1"/>
</dbReference>
<dbReference type="InterPro" id="IPR011032">
    <property type="entry name" value="GroES-like_sf"/>
</dbReference>
<evidence type="ECO:0000259" key="3">
    <source>
        <dbReference type="SMART" id="SM00829"/>
    </source>
</evidence>
<organism evidence="4 5">
    <name type="scientific">Notoacmeibacter ruber</name>
    <dbReference type="NCBI Taxonomy" id="2670375"/>
    <lineage>
        <taxon>Bacteria</taxon>
        <taxon>Pseudomonadati</taxon>
        <taxon>Pseudomonadota</taxon>
        <taxon>Alphaproteobacteria</taxon>
        <taxon>Hyphomicrobiales</taxon>
        <taxon>Notoacmeibacteraceae</taxon>
        <taxon>Notoacmeibacter</taxon>
    </lineage>
</organism>
<sequence length="325" mass="35093">MSNHAIIVEETGGPEVLKWKEVDVSAPGPGEVRIRQKAVGLNFIDTYFRSGLYPADAPFTPGNEGAGDVIAAGEGVTRFREGDRVAYTVGLGGYSEERNLPADRAVSIPDNVSYELAAVAMLKGLTARYLLRKTHDLKADDTVLFHAASGGVGLIAGQIAQHIGARIIGTASKEKHDLARHHGYDELIDYNNEDFAQRIKQLTNGDLCDVVYDSVGKTTLMKSLDCLRPMGLLVSFGQSSGKVDPLDLGLLSQKGSLFVTRPTLYNYIASRSSLEEATEEMFGWLGDGTVKIEIGQRFALKDAEKAHRALEGRETVGATVLLPDA</sequence>
<dbReference type="FunFam" id="3.40.50.720:FF:000053">
    <property type="entry name" value="Quinone oxidoreductase 1"/>
    <property type="match status" value="1"/>
</dbReference>
<dbReference type="Pfam" id="PF08240">
    <property type="entry name" value="ADH_N"/>
    <property type="match status" value="1"/>
</dbReference>
<dbReference type="Gene3D" id="3.90.180.10">
    <property type="entry name" value="Medium-chain alcohol dehydrogenases, catalytic domain"/>
    <property type="match status" value="1"/>
</dbReference>
<dbReference type="GO" id="GO:0003960">
    <property type="term" value="F:quinone reductase (NADPH) activity"/>
    <property type="evidence" value="ECO:0007669"/>
    <property type="project" value="InterPro"/>
</dbReference>
<accession>A0A3L7JBK0</accession>